<gene>
    <name evidence="13" type="ORF">FH972_025643</name>
</gene>
<feature type="compositionally biased region" description="Low complexity" evidence="11">
    <location>
        <begin position="548"/>
        <end position="557"/>
    </location>
</feature>
<reference evidence="13 14" key="1">
    <citation type="submission" date="2019-06" db="EMBL/GenBank/DDBJ databases">
        <title>A chromosomal-level reference genome of Carpinus fangiana (Coryloideae, Betulaceae).</title>
        <authorList>
            <person name="Yang X."/>
            <person name="Wang Z."/>
            <person name="Zhang L."/>
            <person name="Hao G."/>
            <person name="Liu J."/>
            <person name="Yang Y."/>
        </authorList>
    </citation>
    <scope>NUCLEOTIDE SEQUENCE [LARGE SCALE GENOMIC DNA]</scope>
    <source>
        <strain evidence="13">Cfa_2016G</strain>
        <tissue evidence="13">Leaf</tissue>
    </source>
</reference>
<comment type="caution">
    <text evidence="13">The sequence shown here is derived from an EMBL/GenBank/DDBJ whole genome shotgun (WGS) entry which is preliminary data.</text>
</comment>
<dbReference type="Proteomes" id="UP000327013">
    <property type="component" value="Unassembled WGS sequence"/>
</dbReference>
<dbReference type="EMBL" id="VIBQ01000062">
    <property type="protein sequence ID" value="KAB8556606.1"/>
    <property type="molecule type" value="Genomic_DNA"/>
</dbReference>
<dbReference type="EC" id="3.1.26.11" evidence="4"/>
<evidence type="ECO:0000256" key="6">
    <source>
        <dbReference type="ARBA" id="ARBA00022722"/>
    </source>
</evidence>
<dbReference type="InterPro" id="IPR027794">
    <property type="entry name" value="tRNase_Z_dom"/>
</dbReference>
<evidence type="ECO:0000313" key="14">
    <source>
        <dbReference type="Proteomes" id="UP000327013"/>
    </source>
</evidence>
<sequence>MKCWLEFIHTPSLDVPGTLCFLHFDERRYLIGNLSEGPNFGLLSKGHSVQNTRGETITSDMVLEPGTLGTGFAFIDIPSVAYIDELLSRPEWRNQDVMEGVIAMIWNIGPTVADDTRILQFQNEFTTLQHIISAQDKSPDDFVLESAVKQDMRNHKLAPETFPMIRHDTSKGIIPSSFSVPGKLSLKYRPTKKVHREEALSTSHKMAQRGLRLVLEPRVEFEVDGLKPVYDPVHMMRETEEDVKDFGLPSQSEDVMVDSDVQFRWERAVPWTKAEVLCLGTGSSHPGEGTLGTLRRMYSPEELNGVLRDLRMIWISHLHADHHLGITSVIKAWYQATHNSVPADISSSRAGPSLCIVSDVHMLDWLQEYSHVEDFGFSRITCVATVPSHMGGLSLYSGNVPGTSTFVQPPGRESPPLYDSSRLVAQDLRQAMSLRYLQAALVNHCHGAQAVSFTTRAGLKVSYSGDCRPSFKFADIGKGSHVLIHEATFEEDMRDEAMAKKHSTAGEALLVAAQMQAKSVILTHFSQRYPKMSAFNTSHKLPIATDKATTNAASTRSTPPPTSPAGSRRNSNPNSGRPSSPGEAYASLIKPTGSLGPLLAANPNMRVVMAFDYMRLQLGNIPRFEAQQPRMRALYDALSAAAEAGHEDGPHEDDENANNSEAHLRRQRSRSASSENSKQRQHHGKLPGSSPARSEKRARTDSGERTG</sequence>
<keyword evidence="14" id="KW-1185">Reference proteome</keyword>
<organism evidence="13 14">
    <name type="scientific">Carpinus fangiana</name>
    <dbReference type="NCBI Taxonomy" id="176857"/>
    <lineage>
        <taxon>Eukaryota</taxon>
        <taxon>Viridiplantae</taxon>
        <taxon>Streptophyta</taxon>
        <taxon>Embryophyta</taxon>
        <taxon>Tracheophyta</taxon>
        <taxon>Spermatophyta</taxon>
        <taxon>Magnoliopsida</taxon>
        <taxon>eudicotyledons</taxon>
        <taxon>Gunneridae</taxon>
        <taxon>Pentapetalae</taxon>
        <taxon>rosids</taxon>
        <taxon>fabids</taxon>
        <taxon>Fagales</taxon>
        <taxon>Betulaceae</taxon>
        <taxon>Carpinus</taxon>
    </lineage>
</organism>
<dbReference type="PANTHER" id="PTHR12553:SF49">
    <property type="entry name" value="ZINC PHOSPHODIESTERASE ELAC PROTEIN 2"/>
    <property type="match status" value="1"/>
</dbReference>
<dbReference type="GO" id="GO:1990180">
    <property type="term" value="P:mitochondrial tRNA 3'-end processing"/>
    <property type="evidence" value="ECO:0007669"/>
    <property type="project" value="TreeGrafter"/>
</dbReference>
<evidence type="ECO:0000256" key="1">
    <source>
        <dbReference type="ARBA" id="ARBA00000402"/>
    </source>
</evidence>
<evidence type="ECO:0000259" key="12">
    <source>
        <dbReference type="Pfam" id="PF13691"/>
    </source>
</evidence>
<evidence type="ECO:0000313" key="13">
    <source>
        <dbReference type="EMBL" id="KAB8556606.1"/>
    </source>
</evidence>
<dbReference type="Gene3D" id="3.60.15.10">
    <property type="entry name" value="Ribonuclease Z/Hydroxyacylglutathione hydrolase-like"/>
    <property type="match status" value="1"/>
</dbReference>
<evidence type="ECO:0000256" key="4">
    <source>
        <dbReference type="ARBA" id="ARBA00012477"/>
    </source>
</evidence>
<dbReference type="GO" id="GO:0046872">
    <property type="term" value="F:metal ion binding"/>
    <property type="evidence" value="ECO:0007669"/>
    <property type="project" value="UniProtKB-KW"/>
</dbReference>
<evidence type="ECO:0000256" key="7">
    <source>
        <dbReference type="ARBA" id="ARBA00022723"/>
    </source>
</evidence>
<dbReference type="OrthoDB" id="527344at2759"/>
<dbReference type="PANTHER" id="PTHR12553">
    <property type="entry name" value="ZINC PHOSPHODIESTERASE ELAC PROTEIN 2"/>
    <property type="match status" value="1"/>
</dbReference>
<evidence type="ECO:0000256" key="3">
    <source>
        <dbReference type="ARBA" id="ARBA00007823"/>
    </source>
</evidence>
<dbReference type="AlphaFoldDB" id="A0A5N6L215"/>
<evidence type="ECO:0000256" key="8">
    <source>
        <dbReference type="ARBA" id="ARBA00022759"/>
    </source>
</evidence>
<evidence type="ECO:0000256" key="9">
    <source>
        <dbReference type="ARBA" id="ARBA00022801"/>
    </source>
</evidence>
<name>A0A5N6L215_9ROSI</name>
<evidence type="ECO:0000256" key="10">
    <source>
        <dbReference type="ARBA" id="ARBA00022833"/>
    </source>
</evidence>
<dbReference type="GO" id="GO:0005739">
    <property type="term" value="C:mitochondrion"/>
    <property type="evidence" value="ECO:0007669"/>
    <property type="project" value="TreeGrafter"/>
</dbReference>
<evidence type="ECO:0000256" key="5">
    <source>
        <dbReference type="ARBA" id="ARBA00022694"/>
    </source>
</evidence>
<comment type="catalytic activity">
    <reaction evidence="1">
        <text>Endonucleolytic cleavage of RNA, removing extra 3' nucleotides from tRNA precursor, generating 3' termini of tRNAs. A 3'-hydroxy group is left at the tRNA terminus and a 5'-phosphoryl group is left at the trailer molecule.</text>
        <dbReference type="EC" id="3.1.26.11"/>
    </reaction>
</comment>
<keyword evidence="5" id="KW-0819">tRNA processing</keyword>
<feature type="compositionally biased region" description="Low complexity" evidence="11">
    <location>
        <begin position="564"/>
        <end position="582"/>
    </location>
</feature>
<dbReference type="SUPFAM" id="SSF56281">
    <property type="entry name" value="Metallo-hydrolase/oxidoreductase"/>
    <property type="match status" value="1"/>
</dbReference>
<evidence type="ECO:0000256" key="11">
    <source>
        <dbReference type="SAM" id="MobiDB-lite"/>
    </source>
</evidence>
<comment type="similarity">
    <text evidence="3">Belongs to the RNase Z family.</text>
</comment>
<comment type="cofactor">
    <cofactor evidence="2">
        <name>Zn(2+)</name>
        <dbReference type="ChEBI" id="CHEBI:29105"/>
    </cofactor>
</comment>
<protein>
    <recommendedName>
        <fullName evidence="4">ribonuclease Z</fullName>
        <ecNumber evidence="4">3.1.26.11</ecNumber>
    </recommendedName>
</protein>
<dbReference type="Pfam" id="PF13691">
    <property type="entry name" value="Lactamase_B_4"/>
    <property type="match status" value="1"/>
</dbReference>
<feature type="domain" description="tRNase Z endonuclease" evidence="12">
    <location>
        <begin position="7"/>
        <end position="37"/>
    </location>
</feature>
<dbReference type="GO" id="GO:0042781">
    <property type="term" value="F:3'-tRNA processing endoribonuclease activity"/>
    <property type="evidence" value="ECO:0007669"/>
    <property type="project" value="UniProtKB-EC"/>
</dbReference>
<keyword evidence="6" id="KW-0540">Nuclease</keyword>
<evidence type="ECO:0000256" key="2">
    <source>
        <dbReference type="ARBA" id="ARBA00001947"/>
    </source>
</evidence>
<keyword evidence="7" id="KW-0479">Metal-binding</keyword>
<dbReference type="InterPro" id="IPR036866">
    <property type="entry name" value="RibonucZ/Hydroxyglut_hydro"/>
</dbReference>
<feature type="region of interest" description="Disordered" evidence="11">
    <location>
        <begin position="543"/>
        <end position="588"/>
    </location>
</feature>
<feature type="compositionally biased region" description="Basic and acidic residues" evidence="11">
    <location>
        <begin position="693"/>
        <end position="707"/>
    </location>
</feature>
<dbReference type="InterPro" id="IPR047151">
    <property type="entry name" value="RNZ2-like"/>
</dbReference>
<keyword evidence="10" id="KW-0862">Zinc</keyword>
<keyword evidence="8" id="KW-0255">Endonuclease</keyword>
<proteinExistence type="inferred from homology"/>
<feature type="region of interest" description="Disordered" evidence="11">
    <location>
        <begin position="642"/>
        <end position="707"/>
    </location>
</feature>
<dbReference type="CDD" id="cd07718">
    <property type="entry name" value="RNaseZ_ELAC1_ELAC2-C-term-like_MBL-fold"/>
    <property type="match status" value="1"/>
</dbReference>
<accession>A0A5N6L215</accession>
<keyword evidence="9" id="KW-0378">Hydrolase</keyword>